<evidence type="ECO:0000313" key="5">
    <source>
        <dbReference type="Proteomes" id="UP000193920"/>
    </source>
</evidence>
<dbReference type="Pfam" id="PF12796">
    <property type="entry name" value="Ank_2"/>
    <property type="match status" value="1"/>
</dbReference>
<dbReference type="PANTHER" id="PTHR24173">
    <property type="entry name" value="ANKYRIN REPEAT CONTAINING"/>
    <property type="match status" value="1"/>
</dbReference>
<proteinExistence type="predicted"/>
<organism evidence="4 5">
    <name type="scientific">Neocallimastix californiae</name>
    <dbReference type="NCBI Taxonomy" id="1754190"/>
    <lineage>
        <taxon>Eukaryota</taxon>
        <taxon>Fungi</taxon>
        <taxon>Fungi incertae sedis</taxon>
        <taxon>Chytridiomycota</taxon>
        <taxon>Chytridiomycota incertae sedis</taxon>
        <taxon>Neocallimastigomycetes</taxon>
        <taxon>Neocallimastigales</taxon>
        <taxon>Neocallimastigaceae</taxon>
        <taxon>Neocallimastix</taxon>
    </lineage>
</organism>
<protein>
    <submittedName>
        <fullName evidence="4">Ankyrin</fullName>
    </submittedName>
</protein>
<feature type="repeat" description="ANK" evidence="3">
    <location>
        <begin position="131"/>
        <end position="164"/>
    </location>
</feature>
<keyword evidence="2 3" id="KW-0040">ANK repeat</keyword>
<name>A0A1Y2AGH3_9FUNG</name>
<dbReference type="STRING" id="1754190.A0A1Y2AGH3"/>
<dbReference type="OrthoDB" id="426293at2759"/>
<feature type="repeat" description="ANK" evidence="3">
    <location>
        <begin position="95"/>
        <end position="130"/>
    </location>
</feature>
<dbReference type="PROSITE" id="PS50088">
    <property type="entry name" value="ANK_REPEAT"/>
    <property type="match status" value="2"/>
</dbReference>
<dbReference type="EMBL" id="MCOG01000261">
    <property type="protein sequence ID" value="ORY21679.1"/>
    <property type="molecule type" value="Genomic_DNA"/>
</dbReference>
<evidence type="ECO:0000256" key="1">
    <source>
        <dbReference type="ARBA" id="ARBA00022737"/>
    </source>
</evidence>
<dbReference type="SMART" id="SM00248">
    <property type="entry name" value="ANK"/>
    <property type="match status" value="3"/>
</dbReference>
<reference evidence="4 5" key="1">
    <citation type="submission" date="2016-08" db="EMBL/GenBank/DDBJ databases">
        <title>A Parts List for Fungal Cellulosomes Revealed by Comparative Genomics.</title>
        <authorList>
            <consortium name="DOE Joint Genome Institute"/>
            <person name="Haitjema C.H."/>
            <person name="Gilmore S.P."/>
            <person name="Henske J.K."/>
            <person name="Solomon K.V."/>
            <person name="De Groot R."/>
            <person name="Kuo A."/>
            <person name="Mondo S.J."/>
            <person name="Salamov A.A."/>
            <person name="Labutti K."/>
            <person name="Zhao Z."/>
            <person name="Chiniquy J."/>
            <person name="Barry K."/>
            <person name="Brewer H.M."/>
            <person name="Purvine S.O."/>
            <person name="Wright A.T."/>
            <person name="Boxma B."/>
            <person name="Van Alen T."/>
            <person name="Hackstein J.H."/>
            <person name="Baker S.E."/>
            <person name="Grigoriev I.V."/>
            <person name="O'Malley M.A."/>
        </authorList>
    </citation>
    <scope>NUCLEOTIDE SEQUENCE [LARGE SCALE GENOMIC DNA]</scope>
    <source>
        <strain evidence="4 5">G1</strain>
    </source>
</reference>
<comment type="caution">
    <text evidence="4">The sequence shown here is derived from an EMBL/GenBank/DDBJ whole genome shotgun (WGS) entry which is preliminary data.</text>
</comment>
<evidence type="ECO:0000313" key="4">
    <source>
        <dbReference type="EMBL" id="ORY21679.1"/>
    </source>
</evidence>
<dbReference type="AlphaFoldDB" id="A0A1Y2AGH3"/>
<keyword evidence="1" id="KW-0677">Repeat</keyword>
<dbReference type="PROSITE" id="PS50297">
    <property type="entry name" value="ANK_REP_REGION"/>
    <property type="match status" value="1"/>
</dbReference>
<dbReference type="InterPro" id="IPR036770">
    <property type="entry name" value="Ankyrin_rpt-contain_sf"/>
</dbReference>
<evidence type="ECO:0000256" key="3">
    <source>
        <dbReference type="PROSITE-ProRule" id="PRU00023"/>
    </source>
</evidence>
<dbReference type="Proteomes" id="UP000193920">
    <property type="component" value="Unassembled WGS sequence"/>
</dbReference>
<dbReference type="InterPro" id="IPR002110">
    <property type="entry name" value="Ankyrin_rpt"/>
</dbReference>
<accession>A0A1Y2AGH3</accession>
<gene>
    <name evidence="4" type="ORF">LY90DRAFT_632646</name>
</gene>
<dbReference type="Gene3D" id="1.25.40.20">
    <property type="entry name" value="Ankyrin repeat-containing domain"/>
    <property type="match status" value="2"/>
</dbReference>
<feature type="non-terminal residue" evidence="4">
    <location>
        <position position="1"/>
    </location>
</feature>
<sequence>LEYYKNKKNSEVIKYLKEYKLYNEYDIRCRKIVNPLFLAYYFSLSDIVDMLINKYGAYVYIKDNEGNTLLHIYGGVNKIISLINNEYHINVINNKGETPLHKACIQYNYVTNCLIYKLLKYGANINAQDNEGNTPLINLSRTAANKKNVVFLIEQGADISKANNKGETPLITACKYGKKK</sequence>
<evidence type="ECO:0000256" key="2">
    <source>
        <dbReference type="ARBA" id="ARBA00023043"/>
    </source>
</evidence>
<dbReference type="SUPFAM" id="SSF48403">
    <property type="entry name" value="Ankyrin repeat"/>
    <property type="match status" value="1"/>
</dbReference>
<dbReference type="PANTHER" id="PTHR24173:SF74">
    <property type="entry name" value="ANKYRIN REPEAT DOMAIN-CONTAINING PROTEIN 16"/>
    <property type="match status" value="1"/>
</dbReference>
<keyword evidence="5" id="KW-1185">Reference proteome</keyword>